<reference evidence="2" key="1">
    <citation type="journal article" date="2019" name="Environ. Microbiol.">
        <title>Fungal ecological strategies reflected in gene transcription - a case study of two litter decomposers.</title>
        <authorList>
            <person name="Barbi F."/>
            <person name="Kohler A."/>
            <person name="Barry K."/>
            <person name="Baskaran P."/>
            <person name="Daum C."/>
            <person name="Fauchery L."/>
            <person name="Ihrmark K."/>
            <person name="Kuo A."/>
            <person name="LaButti K."/>
            <person name="Lipzen A."/>
            <person name="Morin E."/>
            <person name="Grigoriev I.V."/>
            <person name="Henrissat B."/>
            <person name="Lindahl B."/>
            <person name="Martin F."/>
        </authorList>
    </citation>
    <scope>NUCLEOTIDE SEQUENCE</scope>
    <source>
        <strain evidence="2">JB14</strain>
    </source>
</reference>
<name>A0A6A4GK69_9AGAR</name>
<protein>
    <submittedName>
        <fullName evidence="2">Uncharacterized protein</fullName>
    </submittedName>
</protein>
<sequence>MQASAHHGREVWDSHGESSEMEDSAQMALITTMQLLPFRADDQRSASYHDHDRNTMLSQQAPSYREMPRPQLEGLFFAKDISTFIQKELEDSMRIDQVDRQAYQAANIELRTPQMFPRILLLKDESESNSASRATACKEEDWDLDEENYIVTCKGILLGVSKSHGRQQSHWWRKHSSTRKKNINDLNSSQPVNPMAPLQKKAQCRPANKPQPAPQAEALTWPDLFQGQDMAAISIGSAAGQMFPSNTSINEPFQGAPPYNNNMSNTGWNVAGMGGRL</sequence>
<evidence type="ECO:0000313" key="3">
    <source>
        <dbReference type="Proteomes" id="UP000799118"/>
    </source>
</evidence>
<feature type="region of interest" description="Disordered" evidence="1">
    <location>
        <begin position="1"/>
        <end position="21"/>
    </location>
</feature>
<evidence type="ECO:0000256" key="1">
    <source>
        <dbReference type="SAM" id="MobiDB-lite"/>
    </source>
</evidence>
<accession>A0A6A4GK69</accession>
<proteinExistence type="predicted"/>
<organism evidence="2 3">
    <name type="scientific">Gymnopus androsaceus JB14</name>
    <dbReference type="NCBI Taxonomy" id="1447944"/>
    <lineage>
        <taxon>Eukaryota</taxon>
        <taxon>Fungi</taxon>
        <taxon>Dikarya</taxon>
        <taxon>Basidiomycota</taxon>
        <taxon>Agaricomycotina</taxon>
        <taxon>Agaricomycetes</taxon>
        <taxon>Agaricomycetidae</taxon>
        <taxon>Agaricales</taxon>
        <taxon>Marasmiineae</taxon>
        <taxon>Omphalotaceae</taxon>
        <taxon>Gymnopus</taxon>
    </lineage>
</organism>
<dbReference type="EMBL" id="ML769958">
    <property type="protein sequence ID" value="KAE9385654.1"/>
    <property type="molecule type" value="Genomic_DNA"/>
</dbReference>
<dbReference type="AlphaFoldDB" id="A0A6A4GK69"/>
<feature type="compositionally biased region" description="Basic and acidic residues" evidence="1">
    <location>
        <begin position="7"/>
        <end position="18"/>
    </location>
</feature>
<evidence type="ECO:0000313" key="2">
    <source>
        <dbReference type="EMBL" id="KAE9385654.1"/>
    </source>
</evidence>
<feature type="compositionally biased region" description="Basic residues" evidence="1">
    <location>
        <begin position="169"/>
        <end position="181"/>
    </location>
</feature>
<keyword evidence="3" id="KW-1185">Reference proteome</keyword>
<feature type="region of interest" description="Disordered" evidence="1">
    <location>
        <begin position="169"/>
        <end position="193"/>
    </location>
</feature>
<dbReference type="Proteomes" id="UP000799118">
    <property type="component" value="Unassembled WGS sequence"/>
</dbReference>
<gene>
    <name evidence="2" type="ORF">BT96DRAFT_949690</name>
</gene>